<dbReference type="EMBL" id="CM051401">
    <property type="protein sequence ID" value="KAJ4712623.1"/>
    <property type="molecule type" value="Genomic_DNA"/>
</dbReference>
<organism evidence="1 2">
    <name type="scientific">Melia azedarach</name>
    <name type="common">Chinaberry tree</name>
    <dbReference type="NCBI Taxonomy" id="155640"/>
    <lineage>
        <taxon>Eukaryota</taxon>
        <taxon>Viridiplantae</taxon>
        <taxon>Streptophyta</taxon>
        <taxon>Embryophyta</taxon>
        <taxon>Tracheophyta</taxon>
        <taxon>Spermatophyta</taxon>
        <taxon>Magnoliopsida</taxon>
        <taxon>eudicotyledons</taxon>
        <taxon>Gunneridae</taxon>
        <taxon>Pentapetalae</taxon>
        <taxon>rosids</taxon>
        <taxon>malvids</taxon>
        <taxon>Sapindales</taxon>
        <taxon>Meliaceae</taxon>
        <taxon>Melia</taxon>
    </lineage>
</organism>
<sequence length="476" mass="53189">MKEGRKEGRKGGSGVGSASVDIVKWLATIVAEWLLTCLSLSVCECARHSPPAHSSIFPSPTQFGCACAPTLTLPSLNFPTIDNDNNHQHHLFLLLFFYLFLFFSANLRLSIPYFAHSSAVTSIMSTPTTTTTKRVPPPCWTHDETLALINAYGARWLSLNRGNLRTSDWDAVSSAVLDSSPGASKSSIQCRHKIEKLRKRYRAEKQRSLSLPASRAKDYVKIGGDLKSTIGSDRDFRVGYGVKVEDGRNFVSPQGFRLKSYRKTDDDNSSPNLDVNGFPVRTFGDRILVTPPGFKPRNYGKINENFNPDAYYDPNADYEVPSGSGSEFYAKTFGDGDFVPLGTRSKYYGRVDVNLNGSVDCPVMNESGSASRLRFGKRNGDGGIKRVLDPFEELASSMTLLTERFAKMEKMKMEMARETQKMRMEMEMKHNQMILESQKHLLDIFVSGFVEKKGKKKVKVELLMSPNMSGKRDEAQ</sequence>
<keyword evidence="2" id="KW-1185">Reference proteome</keyword>
<name>A0ACC1XMS4_MELAZ</name>
<dbReference type="Proteomes" id="UP001164539">
    <property type="component" value="Chromosome 8"/>
</dbReference>
<reference evidence="1 2" key="1">
    <citation type="journal article" date="2023" name="Science">
        <title>Complex scaffold remodeling in plant triterpene biosynthesis.</title>
        <authorList>
            <person name="De La Pena R."/>
            <person name="Hodgson H."/>
            <person name="Liu J.C."/>
            <person name="Stephenson M.J."/>
            <person name="Martin A.C."/>
            <person name="Owen C."/>
            <person name="Harkess A."/>
            <person name="Leebens-Mack J."/>
            <person name="Jimenez L.E."/>
            <person name="Osbourn A."/>
            <person name="Sattely E.S."/>
        </authorList>
    </citation>
    <scope>NUCLEOTIDE SEQUENCE [LARGE SCALE GENOMIC DNA]</scope>
    <source>
        <strain evidence="2">cv. JPN11</strain>
        <tissue evidence="1">Leaf</tissue>
    </source>
</reference>
<gene>
    <name evidence="1" type="ORF">OWV82_014830</name>
</gene>
<accession>A0ACC1XMS4</accession>
<evidence type="ECO:0000313" key="2">
    <source>
        <dbReference type="Proteomes" id="UP001164539"/>
    </source>
</evidence>
<protein>
    <submittedName>
        <fullName evidence="1">Trihelix transcription factor</fullName>
    </submittedName>
</protein>
<comment type="caution">
    <text evidence="1">The sequence shown here is derived from an EMBL/GenBank/DDBJ whole genome shotgun (WGS) entry which is preliminary data.</text>
</comment>
<proteinExistence type="predicted"/>
<evidence type="ECO:0000313" key="1">
    <source>
        <dbReference type="EMBL" id="KAJ4712623.1"/>
    </source>
</evidence>